<dbReference type="PANTHER" id="PTHR22538:SF1">
    <property type="entry name" value="VWFD DOMAIN-CONTAINING PROTEIN"/>
    <property type="match status" value="1"/>
</dbReference>
<evidence type="ECO:0000313" key="2">
    <source>
        <dbReference type="EMBL" id="KAF0729863.1"/>
    </source>
</evidence>
<dbReference type="PANTHER" id="PTHR22538">
    <property type="entry name" value="CILIA- AND FLAGELLA-ASSOCIATED PROTEIN 74"/>
    <property type="match status" value="1"/>
</dbReference>
<protein>
    <submittedName>
        <fullName evidence="2">Uncharacterized protein</fullName>
    </submittedName>
</protein>
<keyword evidence="1" id="KW-0472">Membrane</keyword>
<dbReference type="EMBL" id="VJMJ01000159">
    <property type="protein sequence ID" value="KAF0729863.1"/>
    <property type="molecule type" value="Genomic_DNA"/>
</dbReference>
<keyword evidence="1" id="KW-1133">Transmembrane helix</keyword>
<sequence length="557" mass="61094">MDNILNESSSTPSEKKKDSALATQRRFQFSMAFATFVTILCVPFLAVLVLQHQAHSHAEALLTTFENTPAIKFTLHFKRTSMNYHGQDSAELFILPRPETNDSHASYDGVLDLQHGEIMEKYLYVDHHAYYIKTNDSNVTAATCLAAKDVPKFNSLAATVHNAREIDRAWVGDAAMDSKVDCADGHLLSFKFGGEPFIACTVGFDRIGRIFGQDMDIDVEYLSSLKGVPSMDIPTELTASSLSCDVIAPQDKPVKKTAIATMTNLAHREARIAGAECECQGERKHCLFVHGLFVFIDSPMTDSFPLYWGDIHEHLPCCLSTKFVHFDTINQGWNDDSLQQDFCQAALEVSGATDTTVGPLNVITHSMGNMIAGAALATGKCKFSNDVTWISSAGPMRGSQGPNWMADRCEQDGGVNELLKGPLEYLSFCPLTRAFESLKYIDTLDKTNQDLLVAAQQARASHPNKKVICGTDGYGITSVYSLPLELMGELVPHSGLNDGAVALESCVAGLGDDIVFDGHITSPHYKGRMNHEDLAFRNGDGWLGDDRKPVKWLSCAF</sequence>
<gene>
    <name evidence="2" type="ORF">Ae201684_012507</name>
</gene>
<reference evidence="2 3" key="1">
    <citation type="submission" date="2019-07" db="EMBL/GenBank/DDBJ databases">
        <title>Genomics analysis of Aphanomyces spp. identifies a new class of oomycete effector associated with host adaptation.</title>
        <authorList>
            <person name="Gaulin E."/>
        </authorList>
    </citation>
    <scope>NUCLEOTIDE SEQUENCE [LARGE SCALE GENOMIC DNA]</scope>
    <source>
        <strain evidence="2 3">ATCC 201684</strain>
    </source>
</reference>
<dbReference type="Proteomes" id="UP000481153">
    <property type="component" value="Unassembled WGS sequence"/>
</dbReference>
<feature type="transmembrane region" description="Helical" evidence="1">
    <location>
        <begin position="29"/>
        <end position="50"/>
    </location>
</feature>
<proteinExistence type="predicted"/>
<dbReference type="AlphaFoldDB" id="A0A6G0WQX8"/>
<dbReference type="InterPro" id="IPR029058">
    <property type="entry name" value="AB_hydrolase_fold"/>
</dbReference>
<keyword evidence="1" id="KW-0812">Transmembrane</keyword>
<dbReference type="SUPFAM" id="SSF53474">
    <property type="entry name" value="alpha/beta-Hydrolases"/>
    <property type="match status" value="1"/>
</dbReference>
<keyword evidence="3" id="KW-1185">Reference proteome</keyword>
<accession>A0A6G0WQX8</accession>
<name>A0A6G0WQX8_9STRA</name>
<organism evidence="2 3">
    <name type="scientific">Aphanomyces euteiches</name>
    <dbReference type="NCBI Taxonomy" id="100861"/>
    <lineage>
        <taxon>Eukaryota</taxon>
        <taxon>Sar</taxon>
        <taxon>Stramenopiles</taxon>
        <taxon>Oomycota</taxon>
        <taxon>Saprolegniomycetes</taxon>
        <taxon>Saprolegniales</taxon>
        <taxon>Verrucalvaceae</taxon>
        <taxon>Aphanomyces</taxon>
    </lineage>
</organism>
<evidence type="ECO:0000313" key="3">
    <source>
        <dbReference type="Proteomes" id="UP000481153"/>
    </source>
</evidence>
<dbReference type="Gene3D" id="3.40.50.1820">
    <property type="entry name" value="alpha/beta hydrolase"/>
    <property type="match status" value="1"/>
</dbReference>
<dbReference type="VEuPathDB" id="FungiDB:AeMF1_012168"/>
<evidence type="ECO:0000256" key="1">
    <source>
        <dbReference type="SAM" id="Phobius"/>
    </source>
</evidence>
<comment type="caution">
    <text evidence="2">The sequence shown here is derived from an EMBL/GenBank/DDBJ whole genome shotgun (WGS) entry which is preliminary data.</text>
</comment>